<keyword evidence="3" id="KW-0378">Hydrolase</keyword>
<protein>
    <recommendedName>
        <fullName evidence="7">GDSL esterase/lipase</fullName>
    </recommendedName>
</protein>
<evidence type="ECO:0000313" key="6">
    <source>
        <dbReference type="Proteomes" id="UP000290289"/>
    </source>
</evidence>
<dbReference type="Pfam" id="PF00657">
    <property type="entry name" value="Lipase_GDSL"/>
    <property type="match status" value="3"/>
</dbReference>
<evidence type="ECO:0000256" key="2">
    <source>
        <dbReference type="ARBA" id="ARBA00022729"/>
    </source>
</evidence>
<gene>
    <name evidence="5" type="ORF">DVH24_031691</name>
</gene>
<dbReference type="PANTHER" id="PTHR22835:SF546">
    <property type="entry name" value="GDSL-LIKE LIPASE_ACYLHYDROLASE"/>
    <property type="match status" value="1"/>
</dbReference>
<comment type="similarity">
    <text evidence="1">Belongs to the 'GDSL' lipolytic enzyme family.</text>
</comment>
<evidence type="ECO:0000256" key="4">
    <source>
        <dbReference type="ARBA" id="ARBA00023180"/>
    </source>
</evidence>
<dbReference type="InterPro" id="IPR035669">
    <property type="entry name" value="SGNH_plant_lipase-like"/>
</dbReference>
<dbReference type="STRING" id="3750.A0A498J522"/>
<dbReference type="Proteomes" id="UP000290289">
    <property type="component" value="Chromosome 9"/>
</dbReference>
<dbReference type="EMBL" id="RDQH01000335">
    <property type="protein sequence ID" value="RXH89334.1"/>
    <property type="molecule type" value="Genomic_DNA"/>
</dbReference>
<dbReference type="GO" id="GO:0016788">
    <property type="term" value="F:hydrolase activity, acting on ester bonds"/>
    <property type="evidence" value="ECO:0007669"/>
    <property type="project" value="InterPro"/>
</dbReference>
<dbReference type="InterPro" id="IPR036514">
    <property type="entry name" value="SGNH_hydro_sf"/>
</dbReference>
<accession>A0A498J522</accession>
<dbReference type="PANTHER" id="PTHR22835">
    <property type="entry name" value="ZINC FINGER FYVE DOMAIN CONTAINING PROTEIN"/>
    <property type="match status" value="1"/>
</dbReference>
<evidence type="ECO:0000313" key="5">
    <source>
        <dbReference type="EMBL" id="RXH89334.1"/>
    </source>
</evidence>
<organism evidence="5 6">
    <name type="scientific">Malus domestica</name>
    <name type="common">Apple</name>
    <name type="synonym">Pyrus malus</name>
    <dbReference type="NCBI Taxonomy" id="3750"/>
    <lineage>
        <taxon>Eukaryota</taxon>
        <taxon>Viridiplantae</taxon>
        <taxon>Streptophyta</taxon>
        <taxon>Embryophyta</taxon>
        <taxon>Tracheophyta</taxon>
        <taxon>Spermatophyta</taxon>
        <taxon>Magnoliopsida</taxon>
        <taxon>eudicotyledons</taxon>
        <taxon>Gunneridae</taxon>
        <taxon>Pentapetalae</taxon>
        <taxon>rosids</taxon>
        <taxon>fabids</taxon>
        <taxon>Rosales</taxon>
        <taxon>Rosaceae</taxon>
        <taxon>Amygdaloideae</taxon>
        <taxon>Maleae</taxon>
        <taxon>Malus</taxon>
    </lineage>
</organism>
<dbReference type="CDD" id="cd01837">
    <property type="entry name" value="SGNH_plant_lipase_like"/>
    <property type="match status" value="2"/>
</dbReference>
<proteinExistence type="inferred from homology"/>
<dbReference type="AlphaFoldDB" id="A0A498J522"/>
<comment type="caution">
    <text evidence="5">The sequence shown here is derived from an EMBL/GenBank/DDBJ whole genome shotgun (WGS) entry which is preliminary data.</text>
</comment>
<evidence type="ECO:0008006" key="7">
    <source>
        <dbReference type="Google" id="ProtNLM"/>
    </source>
</evidence>
<dbReference type="InterPro" id="IPR001087">
    <property type="entry name" value="GDSL"/>
</dbReference>
<reference evidence="5 6" key="1">
    <citation type="submission" date="2018-10" db="EMBL/GenBank/DDBJ databases">
        <title>A high-quality apple genome assembly.</title>
        <authorList>
            <person name="Hu J."/>
        </authorList>
    </citation>
    <scope>NUCLEOTIDE SEQUENCE [LARGE SCALE GENOMIC DNA]</scope>
    <source>
        <strain evidence="6">cv. HFTH1</strain>
        <tissue evidence="5">Young leaf</tissue>
    </source>
</reference>
<keyword evidence="6" id="KW-1185">Reference proteome</keyword>
<keyword evidence="4" id="KW-0325">Glycoprotein</keyword>
<evidence type="ECO:0000256" key="1">
    <source>
        <dbReference type="ARBA" id="ARBA00008668"/>
    </source>
</evidence>
<dbReference type="Gene3D" id="3.40.50.1110">
    <property type="entry name" value="SGNH hydrolase"/>
    <property type="match status" value="3"/>
</dbReference>
<keyword evidence="2" id="KW-0732">Signal</keyword>
<dbReference type="SUPFAM" id="SSF52266">
    <property type="entry name" value="SGNH hydrolase"/>
    <property type="match status" value="2"/>
</dbReference>
<evidence type="ECO:0000256" key="3">
    <source>
        <dbReference type="ARBA" id="ARBA00022801"/>
    </source>
</evidence>
<name>A0A498J522_MALDO</name>
<sequence>MAGLMGPCLQKEHMNEVQEHVVRLHDSNTDIVGMFRVVEMQMARFVVAGCFAMCLLSVGGEGVIDTSSRCDFPAIYNFGDSNSDTGGNSASFYPMVSPCGETFFHRPAGRGCDGRLIIDFIAKHLGLPYLSPYLDSLESNFRHGANFASGGSTIRPYKEAMFENGVSPFYLEIQIAQYKQFKSRTTTLSKQAKKQSDRFPIIDDFSKALYTFDTGQNDLAAGFLTKFSSEQFEVEITDMINQHANAVRNLYEQGARTFWIHNTGPIGCLGVTLSYLHNPSPGFVDSQGCDKFQNDMARKFNRQLEQKVIQLRKELPLSAITYVDIFTAKYELLSNAKKHGFLDKASICCGYHDENNHVWCGNKGTITNGTQVYAGLCKDPSLYISWDGVHYTEAANRWIADRIVHDTGANSAAFYPMASPCGETFFHRPAGRGCDGRLIIDFIAKHLGLPYLSPYLDSLESNFRHGANFASGGATIRRYNESMSENGVSPFYLDIQIAQYTQFKSRTTNLSSQAKEQSDRFPIVDDFAKALYTFDIGQNDLAAGFRKKFSSEQFGAQITDMINQQANAVRNLYEQGARTFWIHNTGPIGCLAVTLHNIHNPSPGLVDGQGCDKFQNDMARQFNRQLEQKVIQLRKELPLSAITYVDVFAAKYELIGNATKHGFLDKANICCGYHEHDDHVWCGNKGIISNGTQIYAGSCEDPSLYISWDGVHYTEAANRWIADQIVGGSFSDVPVPITDSCHRIRSDYTFGVVKMKMVKLFVAGFLALRVVRVGGKEVINTSSPCDFPAIYNFGDSNSDTGGISAAFYGFAAPTGETFFHRPVGRASDGRLVIDFIASHLGLPFLSPYLDSLDSNFSHGANFSTGGSTIRPSNVSMSANGVSPFSLDVQIAQFNQFKSRTTSLSNQAKKQHDRFPSVDDFPKALYMFDIGQNDVSVGFRNMIDNEQLQADIKDMIHQLATAVRAPAEAVSRLRI</sequence>